<proteinExistence type="predicted"/>
<gene>
    <name evidence="6" type="ORF">BCR23_09330</name>
</gene>
<keyword evidence="7" id="KW-1185">Reference proteome</keyword>
<sequence>MSSDDLLFLDSSIQEIRNELLYDIYNEKPVNNAFLSFADLDIYSKDSSFFNRMGKAIRLSLLDDRITLTNEQEECLNLLSKENLFISAPTSFGKTFIALEYIARNKDMINNVVFVVPTIALMNELRKKCFLYFKDTYILITSDSELEQYYSYTKKIIIVVPERISAQLFQKYLNERNIDFLIYDEIYKLNIDKNSNKNNSRLIKMNYIYKYLIERSKKVLLLGPFIKNVSFSRSKMKIQKFITNLNLVYNDIEFDENFDSYYGSSEDKRFIYFDSPDNIVKFLRKIPLELPDVDFDTKIIEWISENIHPNWYYVSCLKKGIGIHHGKTPVFLRKYIEAEYAHGNIHTMLCTSTLIEGVNTPTNSLVVYDKPRGVFELNNLIGRVGRLNVENPQSGKIYITSKETWELYDPNEWIELNILYEEEEILTKDKEDESLYLDKKSNTEIDNNISDLTEILSNKYNIQYSDIIEAGIEFKILQRFIDNYDSITLQAKEWNVIYNIKYKLLKEDNNYLRHLKIAEYSFENSESNNKEYLSIDPVYLLLISNDGMKSVIKEFTTTFPTCTTTDINLFIDTLFKIDEYIKFKLTKIVAVYELFDNKNLFNPTDNRAFIQSINMIKNYSNSSDGYERILTDLGFPKEDILKVCNQIISFEEINGTEHKLKQLQQKKIFEDLSPFGKKIIEEI</sequence>
<evidence type="ECO:0000256" key="1">
    <source>
        <dbReference type="ARBA" id="ARBA00022741"/>
    </source>
</evidence>
<evidence type="ECO:0000256" key="4">
    <source>
        <dbReference type="ARBA" id="ARBA00022840"/>
    </source>
</evidence>
<comment type="caution">
    <text evidence="6">The sequence shown here is derived from an EMBL/GenBank/DDBJ whole genome shotgun (WGS) entry which is preliminary data.</text>
</comment>
<organism evidence="6 7">
    <name type="scientific">Enterococcus quebecensis</name>
    <dbReference type="NCBI Taxonomy" id="903983"/>
    <lineage>
        <taxon>Bacteria</taxon>
        <taxon>Bacillati</taxon>
        <taxon>Bacillota</taxon>
        <taxon>Bacilli</taxon>
        <taxon>Lactobacillales</taxon>
        <taxon>Enterococcaceae</taxon>
        <taxon>Enterococcus</taxon>
    </lineage>
</organism>
<dbReference type="GO" id="GO:0016787">
    <property type="term" value="F:hydrolase activity"/>
    <property type="evidence" value="ECO:0007669"/>
    <property type="project" value="UniProtKB-KW"/>
</dbReference>
<dbReference type="PANTHER" id="PTHR47961">
    <property type="entry name" value="DNA POLYMERASE THETA, PUTATIVE (AFU_ORTHOLOGUE AFUA_1G05260)-RELATED"/>
    <property type="match status" value="1"/>
</dbReference>
<dbReference type="STRING" id="903983.BCR23_09330"/>
<dbReference type="EMBL" id="MIKB01000015">
    <property type="protein sequence ID" value="OEG15656.1"/>
    <property type="molecule type" value="Genomic_DNA"/>
</dbReference>
<dbReference type="Proteomes" id="UP000094764">
    <property type="component" value="Unassembled WGS sequence"/>
</dbReference>
<keyword evidence="1" id="KW-0547">Nucleotide-binding</keyword>
<dbReference type="InterPro" id="IPR014001">
    <property type="entry name" value="Helicase_ATP-bd"/>
</dbReference>
<evidence type="ECO:0000256" key="2">
    <source>
        <dbReference type="ARBA" id="ARBA00022801"/>
    </source>
</evidence>
<dbReference type="Pfam" id="PF00271">
    <property type="entry name" value="Helicase_C"/>
    <property type="match status" value="1"/>
</dbReference>
<dbReference type="Pfam" id="PF00270">
    <property type="entry name" value="DEAD"/>
    <property type="match status" value="1"/>
</dbReference>
<evidence type="ECO:0000313" key="6">
    <source>
        <dbReference type="EMBL" id="OEG15656.1"/>
    </source>
</evidence>
<dbReference type="SMART" id="SM00490">
    <property type="entry name" value="HELICc"/>
    <property type="match status" value="1"/>
</dbReference>
<dbReference type="GO" id="GO:0004386">
    <property type="term" value="F:helicase activity"/>
    <property type="evidence" value="ECO:0007669"/>
    <property type="project" value="UniProtKB-KW"/>
</dbReference>
<dbReference type="Gene3D" id="3.40.50.300">
    <property type="entry name" value="P-loop containing nucleotide triphosphate hydrolases"/>
    <property type="match status" value="2"/>
</dbReference>
<dbReference type="SUPFAM" id="SSF52540">
    <property type="entry name" value="P-loop containing nucleoside triphosphate hydrolases"/>
    <property type="match status" value="1"/>
</dbReference>
<keyword evidence="4" id="KW-0067">ATP-binding</keyword>
<dbReference type="AlphaFoldDB" id="A0A1E5GSJ9"/>
<evidence type="ECO:0000256" key="3">
    <source>
        <dbReference type="ARBA" id="ARBA00022806"/>
    </source>
</evidence>
<dbReference type="InterPro" id="IPR050474">
    <property type="entry name" value="Hel308_SKI2-like"/>
</dbReference>
<keyword evidence="3 6" id="KW-0347">Helicase</keyword>
<protein>
    <submittedName>
        <fullName evidence="6">DEAD/DEAH box helicase</fullName>
    </submittedName>
</protein>
<evidence type="ECO:0000313" key="7">
    <source>
        <dbReference type="Proteomes" id="UP000094764"/>
    </source>
</evidence>
<evidence type="ECO:0000259" key="5">
    <source>
        <dbReference type="PROSITE" id="PS51192"/>
    </source>
</evidence>
<dbReference type="GO" id="GO:0003676">
    <property type="term" value="F:nucleic acid binding"/>
    <property type="evidence" value="ECO:0007669"/>
    <property type="project" value="InterPro"/>
</dbReference>
<dbReference type="OrthoDB" id="9815222at2"/>
<feature type="domain" description="Helicase ATP-binding" evidence="5">
    <location>
        <begin position="75"/>
        <end position="205"/>
    </location>
</feature>
<dbReference type="InterPro" id="IPR011545">
    <property type="entry name" value="DEAD/DEAH_box_helicase_dom"/>
</dbReference>
<dbReference type="GO" id="GO:0005524">
    <property type="term" value="F:ATP binding"/>
    <property type="evidence" value="ECO:0007669"/>
    <property type="project" value="UniProtKB-KW"/>
</dbReference>
<dbReference type="InterPro" id="IPR027417">
    <property type="entry name" value="P-loop_NTPase"/>
</dbReference>
<dbReference type="PANTHER" id="PTHR47961:SF4">
    <property type="entry name" value="ACTIVATING SIGNAL COINTEGRATOR 1 COMPLEX SUBUNIT 3"/>
    <property type="match status" value="1"/>
</dbReference>
<name>A0A1E5GSJ9_9ENTE</name>
<dbReference type="PROSITE" id="PS51192">
    <property type="entry name" value="HELICASE_ATP_BIND_1"/>
    <property type="match status" value="1"/>
</dbReference>
<accession>A0A1E5GSJ9</accession>
<dbReference type="SMART" id="SM00487">
    <property type="entry name" value="DEXDc"/>
    <property type="match status" value="1"/>
</dbReference>
<reference evidence="7" key="1">
    <citation type="submission" date="2016-09" db="EMBL/GenBank/DDBJ databases">
        <authorList>
            <person name="Gulvik C.A."/>
        </authorList>
    </citation>
    <scope>NUCLEOTIDE SEQUENCE [LARGE SCALE GENOMIC DNA]</scope>
    <source>
        <strain evidence="7">LMG 26306</strain>
    </source>
</reference>
<dbReference type="InterPro" id="IPR001650">
    <property type="entry name" value="Helicase_C-like"/>
</dbReference>
<keyword evidence="2" id="KW-0378">Hydrolase</keyword>
<dbReference type="RefSeq" id="WP_069635525.1">
    <property type="nucleotide sequence ID" value="NZ_JXKZ01000006.1"/>
</dbReference>